<sequence length="141" mass="15440">MLLKLVFDCNILALYFSMALPLNSRSYYSWLAGGVALTAVAAGVTNPTPADYQRRATTEINTFLLTHVCPQLMQQTTAIAPLVIDTCEDLEVGAAEEIERYIAYHTRAYNLGVATLFVTELPIQTVWSLGAFGQIVPLPLS</sequence>
<reference evidence="2" key="2">
    <citation type="journal article" date="2022" name="Front. Microbiol.">
        <title>Comparative Genomic Analysis Revealed Distinct Molecular Components and Organization of CO2-Concentrating Mechanism in Thermophilic Cyanobacteria.</title>
        <authorList>
            <person name="Tang J."/>
            <person name="Zhou H."/>
            <person name="Yao D."/>
            <person name="Riaz S."/>
            <person name="You D."/>
            <person name="Klepacz-Smolka A."/>
            <person name="Daroch M."/>
        </authorList>
    </citation>
    <scope>NUCLEOTIDE SEQUENCE [LARGE SCALE GENOMIC DNA]</scope>
    <source>
        <strain evidence="2">PCC 6715</strain>
    </source>
</reference>
<accession>A0A2D2PYT0</accession>
<dbReference type="Pfam" id="PF14271">
    <property type="entry name" value="DUF4359"/>
    <property type="match status" value="1"/>
</dbReference>
<protein>
    <submittedName>
        <fullName evidence="1">Uncharacterized protein</fullName>
    </submittedName>
</protein>
<reference evidence="1 2" key="1">
    <citation type="submission" date="2016-11" db="EMBL/GenBank/DDBJ databases">
        <title>Complete genome sequence of thermophilic cyanobacteria strain Synechococcus sp. PCC6715.</title>
        <authorList>
            <person name="Tang J."/>
            <person name="Daroch M."/>
            <person name="Liang Y."/>
            <person name="Jiang D."/>
            <person name="Shah M."/>
        </authorList>
    </citation>
    <scope>NUCLEOTIDE SEQUENCE [LARGE SCALE GENOMIC DNA]</scope>
    <source>
        <strain evidence="1 2">PCC 6715</strain>
    </source>
</reference>
<dbReference type="EMBL" id="CP018092">
    <property type="protein sequence ID" value="ATS17399.1"/>
    <property type="molecule type" value="Genomic_DNA"/>
</dbReference>
<evidence type="ECO:0000313" key="1">
    <source>
        <dbReference type="EMBL" id="ATS17399.1"/>
    </source>
</evidence>
<dbReference type="Proteomes" id="UP000231057">
    <property type="component" value="Chromosome"/>
</dbReference>
<evidence type="ECO:0000313" key="2">
    <source>
        <dbReference type="Proteomes" id="UP000231057"/>
    </source>
</evidence>
<dbReference type="AlphaFoldDB" id="A0A2D2PYT0"/>
<organism evidence="1 2">
    <name type="scientific">Parathermosynechococcus lividus PCC 6715</name>
    <dbReference type="NCBI Taxonomy" id="1917166"/>
    <lineage>
        <taxon>Bacteria</taxon>
        <taxon>Bacillati</taxon>
        <taxon>Cyanobacteriota</taxon>
        <taxon>Cyanophyceae</taxon>
        <taxon>Acaryochloridales</taxon>
        <taxon>Thermosynechococcaceae</taxon>
        <taxon>Parathermosynechococcus</taxon>
    </lineage>
</organism>
<proteinExistence type="predicted"/>
<gene>
    <name evidence="1" type="ORF">BRW62_00040</name>
</gene>
<name>A0A2D2PYT0_PARLV</name>
<dbReference type="InterPro" id="IPR025578">
    <property type="entry name" value="DUF4359"/>
</dbReference>
<dbReference type="KEGG" id="slw:BRW62_00040"/>
<keyword evidence="2" id="KW-1185">Reference proteome</keyword>